<dbReference type="WBParaSite" id="ACRNAN_scaffold6131.g21984.t1">
    <property type="protein sequence ID" value="ACRNAN_scaffold6131.g21984.t1"/>
    <property type="gene ID" value="ACRNAN_scaffold6131.g21984"/>
</dbReference>
<evidence type="ECO:0000259" key="3">
    <source>
        <dbReference type="Pfam" id="PF01301"/>
    </source>
</evidence>
<dbReference type="Gene3D" id="3.20.20.80">
    <property type="entry name" value="Glycosidases"/>
    <property type="match status" value="1"/>
</dbReference>
<feature type="chain" id="PRO_5037080531" evidence="2">
    <location>
        <begin position="19"/>
        <end position="128"/>
    </location>
</feature>
<sequence>MTVINFYQFLLLLHVSKACPIVTSEYWVDWFTIWGGHYNSPDPSRVLDNINHMYSKNASINIYMIIGGTNFAFMNGGGVNQPITTSYDYGAAISENGEITPLYRALHAWIQNLTDWPQKPLAIPSNNP</sequence>
<keyword evidence="2" id="KW-0732">Signal</keyword>
<feature type="signal peptide" evidence="2">
    <location>
        <begin position="1"/>
        <end position="18"/>
    </location>
</feature>
<organism evidence="4 5">
    <name type="scientific">Acrobeloides nanus</name>
    <dbReference type="NCBI Taxonomy" id="290746"/>
    <lineage>
        <taxon>Eukaryota</taxon>
        <taxon>Metazoa</taxon>
        <taxon>Ecdysozoa</taxon>
        <taxon>Nematoda</taxon>
        <taxon>Chromadorea</taxon>
        <taxon>Rhabditida</taxon>
        <taxon>Tylenchina</taxon>
        <taxon>Cephalobomorpha</taxon>
        <taxon>Cephaloboidea</taxon>
        <taxon>Cephalobidae</taxon>
        <taxon>Acrobeloides</taxon>
    </lineage>
</organism>
<dbReference type="PRINTS" id="PR00742">
    <property type="entry name" value="GLHYDRLASE35"/>
</dbReference>
<keyword evidence="4" id="KW-1185">Reference proteome</keyword>
<dbReference type="GO" id="GO:0004553">
    <property type="term" value="F:hydrolase activity, hydrolyzing O-glycosyl compounds"/>
    <property type="evidence" value="ECO:0007669"/>
    <property type="project" value="InterPro"/>
</dbReference>
<comment type="similarity">
    <text evidence="1">Belongs to the glycosyl hydrolase 35 family.</text>
</comment>
<reference evidence="5" key="1">
    <citation type="submission" date="2022-11" db="UniProtKB">
        <authorList>
            <consortium name="WormBaseParasite"/>
        </authorList>
    </citation>
    <scope>IDENTIFICATION</scope>
</reference>
<evidence type="ECO:0000256" key="1">
    <source>
        <dbReference type="ARBA" id="ARBA00009809"/>
    </source>
</evidence>
<evidence type="ECO:0000256" key="2">
    <source>
        <dbReference type="SAM" id="SignalP"/>
    </source>
</evidence>
<dbReference type="PANTHER" id="PTHR23421">
    <property type="entry name" value="BETA-GALACTOSIDASE RELATED"/>
    <property type="match status" value="1"/>
</dbReference>
<dbReference type="AlphaFoldDB" id="A0A914E8I8"/>
<proteinExistence type="inferred from homology"/>
<name>A0A914E8I8_9BILA</name>
<dbReference type="InterPro" id="IPR001944">
    <property type="entry name" value="Glycoside_Hdrlase_35"/>
</dbReference>
<evidence type="ECO:0000313" key="4">
    <source>
        <dbReference type="Proteomes" id="UP000887540"/>
    </source>
</evidence>
<dbReference type="GO" id="GO:0005975">
    <property type="term" value="P:carbohydrate metabolic process"/>
    <property type="evidence" value="ECO:0007669"/>
    <property type="project" value="InterPro"/>
</dbReference>
<dbReference type="InterPro" id="IPR017853">
    <property type="entry name" value="GH"/>
</dbReference>
<dbReference type="Proteomes" id="UP000887540">
    <property type="component" value="Unplaced"/>
</dbReference>
<dbReference type="Pfam" id="PF01301">
    <property type="entry name" value="Glyco_hydro_35"/>
    <property type="match status" value="1"/>
</dbReference>
<feature type="domain" description="Glycoside hydrolase 35 catalytic" evidence="3">
    <location>
        <begin position="9"/>
        <end position="112"/>
    </location>
</feature>
<protein>
    <submittedName>
        <fullName evidence="5">Glycoside hydrolase 35 catalytic domain-containing protein</fullName>
    </submittedName>
</protein>
<dbReference type="InterPro" id="IPR031330">
    <property type="entry name" value="Gly_Hdrlase_35_cat"/>
</dbReference>
<dbReference type="SUPFAM" id="SSF51445">
    <property type="entry name" value="(Trans)glycosidases"/>
    <property type="match status" value="1"/>
</dbReference>
<accession>A0A914E8I8</accession>
<evidence type="ECO:0000313" key="5">
    <source>
        <dbReference type="WBParaSite" id="ACRNAN_scaffold6131.g21984.t1"/>
    </source>
</evidence>